<feature type="compositionally biased region" description="Basic and acidic residues" evidence="1">
    <location>
        <begin position="262"/>
        <end position="278"/>
    </location>
</feature>
<dbReference type="STRING" id="946122.A0A0C2WXN4"/>
<keyword evidence="3" id="KW-1185">Reference proteome</keyword>
<sequence length="310" mass="34715">MHEIDTCSPSIPRLYISHPFTGDKLDHINRNWNDWRRQILITLTINGLKRYVQGTTMCPSDSEPHAQSNWRKNDKLAFNFILLNIDTQEQEFVDNAAVTTAKDCWDALEKRHMNLGPVPLRQLQLIREGISTRFSHHTESLHASAAKVCALAKRTVAMGELTVDALACIFILSGLDSYPHLQTIINHNASRSTKEKPYTYTDIIRLLKNEHWLLEADKTRHVSTSTALAARTVKKTTCANCKKTGHSVGFCISSGGGMAGKTIEESKKARREARDSKRNRGTPASGSKGKIPMWARDADGRAFLVYLDSA</sequence>
<dbReference type="InParanoid" id="A0A0C2WXN4"/>
<gene>
    <name evidence="2" type="ORF">M378DRAFT_160545</name>
</gene>
<dbReference type="EMBL" id="KN818235">
    <property type="protein sequence ID" value="KIL66552.1"/>
    <property type="molecule type" value="Genomic_DNA"/>
</dbReference>
<accession>A0A0C2WXN4</accession>
<dbReference type="Pfam" id="PF14223">
    <property type="entry name" value="Retrotran_gag_2"/>
    <property type="match status" value="1"/>
</dbReference>
<evidence type="ECO:0000313" key="3">
    <source>
        <dbReference type="Proteomes" id="UP000054549"/>
    </source>
</evidence>
<dbReference type="Proteomes" id="UP000054549">
    <property type="component" value="Unassembled WGS sequence"/>
</dbReference>
<proteinExistence type="predicted"/>
<protein>
    <submittedName>
        <fullName evidence="2">Uncharacterized protein</fullName>
    </submittedName>
</protein>
<name>A0A0C2WXN4_AMAMK</name>
<dbReference type="HOGENOM" id="CLU_999468_0_0_1"/>
<reference evidence="2 3" key="1">
    <citation type="submission" date="2014-04" db="EMBL/GenBank/DDBJ databases">
        <title>Evolutionary Origins and Diversification of the Mycorrhizal Mutualists.</title>
        <authorList>
            <consortium name="DOE Joint Genome Institute"/>
            <consortium name="Mycorrhizal Genomics Consortium"/>
            <person name="Kohler A."/>
            <person name="Kuo A."/>
            <person name="Nagy L.G."/>
            <person name="Floudas D."/>
            <person name="Copeland A."/>
            <person name="Barry K.W."/>
            <person name="Cichocki N."/>
            <person name="Veneault-Fourrey C."/>
            <person name="LaButti K."/>
            <person name="Lindquist E.A."/>
            <person name="Lipzen A."/>
            <person name="Lundell T."/>
            <person name="Morin E."/>
            <person name="Murat C."/>
            <person name="Riley R."/>
            <person name="Ohm R."/>
            <person name="Sun H."/>
            <person name="Tunlid A."/>
            <person name="Henrissat B."/>
            <person name="Grigoriev I.V."/>
            <person name="Hibbett D.S."/>
            <person name="Martin F."/>
        </authorList>
    </citation>
    <scope>NUCLEOTIDE SEQUENCE [LARGE SCALE GENOMIC DNA]</scope>
    <source>
        <strain evidence="2 3">Koide BX008</strain>
    </source>
</reference>
<dbReference type="AlphaFoldDB" id="A0A0C2WXN4"/>
<evidence type="ECO:0000313" key="2">
    <source>
        <dbReference type="EMBL" id="KIL66552.1"/>
    </source>
</evidence>
<evidence type="ECO:0000256" key="1">
    <source>
        <dbReference type="SAM" id="MobiDB-lite"/>
    </source>
</evidence>
<organism evidence="2 3">
    <name type="scientific">Amanita muscaria (strain Koide BX008)</name>
    <dbReference type="NCBI Taxonomy" id="946122"/>
    <lineage>
        <taxon>Eukaryota</taxon>
        <taxon>Fungi</taxon>
        <taxon>Dikarya</taxon>
        <taxon>Basidiomycota</taxon>
        <taxon>Agaricomycotina</taxon>
        <taxon>Agaricomycetes</taxon>
        <taxon>Agaricomycetidae</taxon>
        <taxon>Agaricales</taxon>
        <taxon>Pluteineae</taxon>
        <taxon>Amanitaceae</taxon>
        <taxon>Amanita</taxon>
    </lineage>
</organism>
<feature type="region of interest" description="Disordered" evidence="1">
    <location>
        <begin position="262"/>
        <end position="292"/>
    </location>
</feature>
<dbReference type="OrthoDB" id="2941894at2759"/>